<keyword evidence="3" id="KW-1185">Reference proteome</keyword>
<dbReference type="Proteomes" id="UP000183760">
    <property type="component" value="Unassembled WGS sequence"/>
</dbReference>
<gene>
    <name evidence="2" type="ORF">SAMN05443572_103366</name>
</gene>
<evidence type="ECO:0000256" key="1">
    <source>
        <dbReference type="SAM" id="MobiDB-lite"/>
    </source>
</evidence>
<reference evidence="2 3" key="1">
    <citation type="submission" date="2016-10" db="EMBL/GenBank/DDBJ databases">
        <authorList>
            <person name="Varghese N."/>
            <person name="Submissions S."/>
        </authorList>
    </citation>
    <scope>NUCLEOTIDE SEQUENCE [LARGE SCALE GENOMIC DNA]</scope>
    <source>
        <strain evidence="2 3">DSM 16525</strain>
    </source>
</reference>
<accession>A0ABY1C995</accession>
<evidence type="ECO:0000313" key="3">
    <source>
        <dbReference type="Proteomes" id="UP000183760"/>
    </source>
</evidence>
<protein>
    <submittedName>
        <fullName evidence="2">Uncharacterized protein</fullName>
    </submittedName>
</protein>
<organism evidence="2 3">
    <name type="scientific">Myxococcus fulvus</name>
    <dbReference type="NCBI Taxonomy" id="33"/>
    <lineage>
        <taxon>Bacteria</taxon>
        <taxon>Pseudomonadati</taxon>
        <taxon>Myxococcota</taxon>
        <taxon>Myxococcia</taxon>
        <taxon>Myxococcales</taxon>
        <taxon>Cystobacterineae</taxon>
        <taxon>Myxococcaceae</taxon>
        <taxon>Myxococcus</taxon>
    </lineage>
</organism>
<sequence length="67" mass="7161">MAPLLEHAHQLSAPSAEPNTSSPVQNTFNVSVQVGADNAATGVDRRTLEDALVDILRESARRHGLEV</sequence>
<feature type="compositionally biased region" description="Polar residues" evidence="1">
    <location>
        <begin position="17"/>
        <end position="26"/>
    </location>
</feature>
<comment type="caution">
    <text evidence="2">The sequence shown here is derived from an EMBL/GenBank/DDBJ whole genome shotgun (WGS) entry which is preliminary data.</text>
</comment>
<proteinExistence type="predicted"/>
<evidence type="ECO:0000313" key="2">
    <source>
        <dbReference type="EMBL" id="SET82028.1"/>
    </source>
</evidence>
<name>A0ABY1C995_MYXFU</name>
<feature type="region of interest" description="Disordered" evidence="1">
    <location>
        <begin position="1"/>
        <end position="26"/>
    </location>
</feature>
<dbReference type="EMBL" id="FOIB01000003">
    <property type="protein sequence ID" value="SET82028.1"/>
    <property type="molecule type" value="Genomic_DNA"/>
</dbReference>